<comment type="caution">
    <text evidence="2">The sequence shown here is derived from an EMBL/GenBank/DDBJ whole genome shotgun (WGS) entry which is preliminary data.</text>
</comment>
<dbReference type="InterPro" id="IPR000652">
    <property type="entry name" value="Triosephosphate_isomerase"/>
</dbReference>
<dbReference type="InterPro" id="IPR035990">
    <property type="entry name" value="TIM_sf"/>
</dbReference>
<dbReference type="EMBL" id="REFZ01000011">
    <property type="protein sequence ID" value="RQG98976.1"/>
    <property type="molecule type" value="Genomic_DNA"/>
</dbReference>
<dbReference type="SUPFAM" id="SSF51351">
    <property type="entry name" value="Triosephosphate isomerase (TIM)"/>
    <property type="match status" value="1"/>
</dbReference>
<dbReference type="AlphaFoldDB" id="A0A3N6MVN1"/>
<dbReference type="Pfam" id="PF00121">
    <property type="entry name" value="TIM"/>
    <property type="match status" value="1"/>
</dbReference>
<accession>A0A3N6MVN1</accession>
<reference evidence="2 3" key="1">
    <citation type="submission" date="2018-10" db="EMBL/GenBank/DDBJ databases">
        <title>Natrarchaeobius chitinivorans gen. nov., sp. nov., and Natrarchaeobius haloalkaliphilus sp. nov., alkaliphilic, chitin-utilizing haloarchaea from hypersaline alkaline lakes.</title>
        <authorList>
            <person name="Sorokin D.Y."/>
            <person name="Elcheninov A.G."/>
            <person name="Kostrikina N.A."/>
            <person name="Bale N.J."/>
            <person name="Sinninghe Damste J.S."/>
            <person name="Khijniak T.V."/>
            <person name="Kublanov I.V."/>
            <person name="Toshchakov S.V."/>
        </authorList>
    </citation>
    <scope>NUCLEOTIDE SEQUENCE [LARGE SCALE GENOMIC DNA]</scope>
    <source>
        <strain evidence="2 3">AArcht7</strain>
    </source>
</reference>
<dbReference type="NCBIfam" id="NF003302">
    <property type="entry name" value="PRK04302.1"/>
    <property type="match status" value="1"/>
</dbReference>
<protein>
    <submittedName>
        <fullName evidence="2">Triosephosphate isomerase</fullName>
    </submittedName>
</protein>
<keyword evidence="1 2" id="KW-0413">Isomerase</keyword>
<dbReference type="Proteomes" id="UP000281431">
    <property type="component" value="Unassembled WGS sequence"/>
</dbReference>
<evidence type="ECO:0000313" key="2">
    <source>
        <dbReference type="EMBL" id="RQG98976.1"/>
    </source>
</evidence>
<dbReference type="GO" id="GO:0004807">
    <property type="term" value="F:triose-phosphate isomerase activity"/>
    <property type="evidence" value="ECO:0007669"/>
    <property type="project" value="InterPro"/>
</dbReference>
<proteinExistence type="predicted"/>
<keyword evidence="3" id="KW-1185">Reference proteome</keyword>
<name>A0A3N6MVN1_NATCH</name>
<dbReference type="InterPro" id="IPR013785">
    <property type="entry name" value="Aldolase_TIM"/>
</dbReference>
<dbReference type="PROSITE" id="PS51440">
    <property type="entry name" value="TIM_2"/>
    <property type="match status" value="1"/>
</dbReference>
<organism evidence="2 3">
    <name type="scientific">Natrarchaeobius chitinivorans</name>
    <dbReference type="NCBI Taxonomy" id="1679083"/>
    <lineage>
        <taxon>Archaea</taxon>
        <taxon>Methanobacteriati</taxon>
        <taxon>Methanobacteriota</taxon>
        <taxon>Stenosarchaea group</taxon>
        <taxon>Halobacteria</taxon>
        <taxon>Halobacteriales</taxon>
        <taxon>Natrialbaceae</taxon>
        <taxon>Natrarchaeobius</taxon>
    </lineage>
</organism>
<dbReference type="Gene3D" id="3.20.20.70">
    <property type="entry name" value="Aldolase class I"/>
    <property type="match status" value="1"/>
</dbReference>
<dbReference type="OrthoDB" id="9465at2157"/>
<evidence type="ECO:0000256" key="1">
    <source>
        <dbReference type="ARBA" id="ARBA00023235"/>
    </source>
</evidence>
<sequence>MNHTYPYFGVNFKVYPKTIGEQGLELAKTVERVQDETGANFVVTPQIPDVRMVAAETDVTVSSPHVDAASPGRGIGKVLPETLADAGVAGATINHAENRDTLTDIAKKIDRCAEAGVDSAICVDSIEMGRAVATLDPDALIYEKPEDISTDRAITTTHPERVERFVEMVDETNPRTKVLVGGGIRTAEHVRAAFELGADATGAASAISTADDPYERLTEIAAAMPE</sequence>
<gene>
    <name evidence="2" type="ORF">EA472_15650</name>
</gene>
<evidence type="ECO:0000313" key="3">
    <source>
        <dbReference type="Proteomes" id="UP000281431"/>
    </source>
</evidence>